<feature type="chain" id="PRO_5029499307" description="Solute-binding protein family 3/N-terminal domain-containing protein" evidence="1">
    <location>
        <begin position="27"/>
        <end position="297"/>
    </location>
</feature>
<dbReference type="Gene3D" id="3.40.190.10">
    <property type="entry name" value="Periplasmic binding protein-like II"/>
    <property type="match status" value="2"/>
</dbReference>
<reference evidence="3" key="1">
    <citation type="submission" date="2015-02" db="EMBL/GenBank/DDBJ databases">
        <title>Genome sequencing for Strongylocentrotus purpuratus.</title>
        <authorList>
            <person name="Murali S."/>
            <person name="Liu Y."/>
            <person name="Vee V."/>
            <person name="English A."/>
            <person name="Wang M."/>
            <person name="Skinner E."/>
            <person name="Han Y."/>
            <person name="Muzny D.M."/>
            <person name="Worley K.C."/>
            <person name="Gibbs R.A."/>
        </authorList>
    </citation>
    <scope>NUCLEOTIDE SEQUENCE</scope>
</reference>
<evidence type="ECO:0000313" key="2">
    <source>
        <dbReference type="EnsemblMetazoa" id="XP_030850042"/>
    </source>
</evidence>
<proteinExistence type="predicted"/>
<keyword evidence="3" id="KW-1185">Reference proteome</keyword>
<accession>A0A7M7PFT8</accession>
<dbReference type="PANTHER" id="PTHR35936:SF19">
    <property type="entry name" value="AMINO-ACID-BINDING PROTEIN YXEM-RELATED"/>
    <property type="match status" value="1"/>
</dbReference>
<dbReference type="PANTHER" id="PTHR35936">
    <property type="entry name" value="MEMBRANE-BOUND LYTIC MUREIN TRANSGLYCOSYLASE F"/>
    <property type="match status" value="1"/>
</dbReference>
<dbReference type="InParanoid" id="A0A7M7PFT8"/>
<evidence type="ECO:0000313" key="3">
    <source>
        <dbReference type="Proteomes" id="UP000007110"/>
    </source>
</evidence>
<reference evidence="2" key="2">
    <citation type="submission" date="2021-01" db="UniProtKB">
        <authorList>
            <consortium name="EnsemblMetazoa"/>
        </authorList>
    </citation>
    <scope>IDENTIFICATION</scope>
</reference>
<organism evidence="2 3">
    <name type="scientific">Strongylocentrotus purpuratus</name>
    <name type="common">Purple sea urchin</name>
    <dbReference type="NCBI Taxonomy" id="7668"/>
    <lineage>
        <taxon>Eukaryota</taxon>
        <taxon>Metazoa</taxon>
        <taxon>Echinodermata</taxon>
        <taxon>Eleutherozoa</taxon>
        <taxon>Echinozoa</taxon>
        <taxon>Echinoidea</taxon>
        <taxon>Euechinoidea</taxon>
        <taxon>Echinacea</taxon>
        <taxon>Camarodonta</taxon>
        <taxon>Echinidea</taxon>
        <taxon>Strongylocentrotidae</taxon>
        <taxon>Strongylocentrotus</taxon>
    </lineage>
</organism>
<keyword evidence="1" id="KW-0732">Signal</keyword>
<name>A0A7M7PFT8_STRPU</name>
<dbReference type="Proteomes" id="UP000007110">
    <property type="component" value="Unassembled WGS sequence"/>
</dbReference>
<sequence length="297" mass="32753">MSSNNNNKFCVVVLLVCCAFITATVGVVLKPANSSDDEVWLFAVSDYDNRLEYLDPVTHQIKGYNADIIDAVCDIANKNCELVWDLYSNCWYSRSNERAHGGVGLMAKWYTACTGWVQTYDRLLTFDFTLPFSQKGKVALYAQSGSSQDYSDLSGLKVGFLEMWFSDEACLSRFTTDSSFPIVGADLPSDSQKITYVTAKDLIAAVQNGDVDVAFSARLPQLDAALETISPADFPNICVAGGGSMMTSKANKEFVRWWDDAFSRLVGTSRYDTICQNIVDEHGDIPGYDASDICIGY</sequence>
<dbReference type="OMA" id="RWWDDAL"/>
<dbReference type="KEGG" id="spu:105446227"/>
<protein>
    <recommendedName>
        <fullName evidence="4">Solute-binding protein family 3/N-terminal domain-containing protein</fullName>
    </recommendedName>
</protein>
<dbReference type="SUPFAM" id="SSF53850">
    <property type="entry name" value="Periplasmic binding protein-like II"/>
    <property type="match status" value="1"/>
</dbReference>
<dbReference type="RefSeq" id="XP_030850042.1">
    <property type="nucleotide sequence ID" value="XM_030994182.1"/>
</dbReference>
<feature type="signal peptide" evidence="1">
    <location>
        <begin position="1"/>
        <end position="26"/>
    </location>
</feature>
<evidence type="ECO:0000256" key="1">
    <source>
        <dbReference type="SAM" id="SignalP"/>
    </source>
</evidence>
<evidence type="ECO:0008006" key="4">
    <source>
        <dbReference type="Google" id="ProtNLM"/>
    </source>
</evidence>
<dbReference type="OrthoDB" id="5984008at2759"/>
<dbReference type="AlphaFoldDB" id="A0A7M7PFT8"/>
<dbReference type="EnsemblMetazoa" id="XM_030994182">
    <property type="protein sequence ID" value="XP_030850042"/>
    <property type="gene ID" value="LOC105446227"/>
</dbReference>
<dbReference type="GeneID" id="105446227"/>